<evidence type="ECO:0000256" key="35">
    <source>
        <dbReference type="ARBA" id="ARBA00048656"/>
    </source>
</evidence>
<comment type="catalytic activity">
    <reaction evidence="38">
        <text>1-O-hexadecyl-2-(9Z)-octadecenoyl-sn-glycero-3-phosphocholine + H2O = 1-O-hexadecyl-sn-glycero-3-phosphocholine + (9Z)-octadecenoate + H(+)</text>
        <dbReference type="Rhea" id="RHEA:40915"/>
        <dbReference type="ChEBI" id="CHEBI:15377"/>
        <dbReference type="ChEBI" id="CHEBI:15378"/>
        <dbReference type="ChEBI" id="CHEBI:30823"/>
        <dbReference type="ChEBI" id="CHEBI:34112"/>
        <dbReference type="ChEBI" id="CHEBI:64496"/>
    </reaction>
    <physiologicalReaction direction="left-to-right" evidence="38">
        <dbReference type="Rhea" id="RHEA:40916"/>
    </physiologicalReaction>
</comment>
<keyword evidence="9 43" id="KW-1133">Transmembrane helix</keyword>
<keyword evidence="4" id="KW-1003">Cell membrane</keyword>
<evidence type="ECO:0000256" key="31">
    <source>
        <dbReference type="ARBA" id="ARBA00048374"/>
    </source>
</evidence>
<evidence type="ECO:0000256" key="27">
    <source>
        <dbReference type="ARBA" id="ARBA00048049"/>
    </source>
</evidence>
<dbReference type="InterPro" id="IPR001087">
    <property type="entry name" value="GDSL"/>
</dbReference>
<evidence type="ECO:0000259" key="45">
    <source>
        <dbReference type="PROSITE" id="PS50835"/>
    </source>
</evidence>
<evidence type="ECO:0000313" key="47">
    <source>
        <dbReference type="Proteomes" id="UP000225706"/>
    </source>
</evidence>
<keyword evidence="6 44" id="KW-0732">Signal</keyword>
<comment type="similarity">
    <text evidence="2">Belongs to the 'GDSL' lipolytic enzyme family. Phospholipase B1 subfamily.</text>
</comment>
<comment type="catalytic activity">
    <reaction evidence="32">
        <text>1,2,3-tri-(9Z-octadecenoyl)-glycerol + H2O = di-(9Z)-octadecenoylglycerol + (9Z)-octadecenoate + H(+)</text>
        <dbReference type="Rhea" id="RHEA:38575"/>
        <dbReference type="ChEBI" id="CHEBI:15377"/>
        <dbReference type="ChEBI" id="CHEBI:15378"/>
        <dbReference type="ChEBI" id="CHEBI:30823"/>
        <dbReference type="ChEBI" id="CHEBI:53753"/>
        <dbReference type="ChEBI" id="CHEBI:75945"/>
    </reaction>
    <physiologicalReaction direction="left-to-right" evidence="32">
        <dbReference type="Rhea" id="RHEA:38576"/>
    </physiologicalReaction>
</comment>
<evidence type="ECO:0000256" key="23">
    <source>
        <dbReference type="ARBA" id="ARBA00047438"/>
    </source>
</evidence>
<keyword evidence="5 43" id="KW-0812">Transmembrane</keyword>
<dbReference type="GO" id="GO:0006644">
    <property type="term" value="P:phospholipid metabolic process"/>
    <property type="evidence" value="ECO:0007669"/>
    <property type="project" value="TreeGrafter"/>
</dbReference>
<comment type="catalytic activity">
    <reaction evidence="42">
        <text>2-(9Z-octadecenoyl)-glycerol + H2O = glycerol + (9Z)-octadecenoate + H(+)</text>
        <dbReference type="Rhea" id="RHEA:38491"/>
        <dbReference type="ChEBI" id="CHEBI:15377"/>
        <dbReference type="ChEBI" id="CHEBI:15378"/>
        <dbReference type="ChEBI" id="CHEBI:17754"/>
        <dbReference type="ChEBI" id="CHEBI:30823"/>
        <dbReference type="ChEBI" id="CHEBI:73990"/>
    </reaction>
    <physiologicalReaction direction="left-to-right" evidence="42">
        <dbReference type="Rhea" id="RHEA:38492"/>
    </physiologicalReaction>
</comment>
<organism evidence="46 47">
    <name type="scientific">Stylophora pistillata</name>
    <name type="common">Smooth cauliflower coral</name>
    <dbReference type="NCBI Taxonomy" id="50429"/>
    <lineage>
        <taxon>Eukaryota</taxon>
        <taxon>Metazoa</taxon>
        <taxon>Cnidaria</taxon>
        <taxon>Anthozoa</taxon>
        <taxon>Hexacorallia</taxon>
        <taxon>Scleractinia</taxon>
        <taxon>Astrocoeniina</taxon>
        <taxon>Pocilloporidae</taxon>
        <taxon>Stylophora</taxon>
    </lineage>
</organism>
<evidence type="ECO:0000256" key="33">
    <source>
        <dbReference type="ARBA" id="ARBA00048454"/>
    </source>
</evidence>
<evidence type="ECO:0000256" key="28">
    <source>
        <dbReference type="ARBA" id="ARBA00048058"/>
    </source>
</evidence>
<comment type="catalytic activity">
    <reaction evidence="30">
        <text>1-hexadecanoyl-2-(9Z,12Z-octadecadienoyl)-sn-glycero-3-phosphocholine + H2O = 2-(9Z,12Z-octadecadienoyl)-sn-glycero-3-phosphocholine + hexadecanoate + H(+)</text>
        <dbReference type="Rhea" id="RHEA:40971"/>
        <dbReference type="ChEBI" id="CHEBI:7896"/>
        <dbReference type="ChEBI" id="CHEBI:15377"/>
        <dbReference type="ChEBI" id="CHEBI:15378"/>
        <dbReference type="ChEBI" id="CHEBI:73002"/>
        <dbReference type="ChEBI" id="CHEBI:76084"/>
    </reaction>
    <physiologicalReaction direction="left-to-right" evidence="30">
        <dbReference type="Rhea" id="RHEA:40972"/>
    </physiologicalReaction>
</comment>
<evidence type="ECO:0000256" key="8">
    <source>
        <dbReference type="ARBA" id="ARBA00022801"/>
    </source>
</evidence>
<evidence type="ECO:0000256" key="25">
    <source>
        <dbReference type="ARBA" id="ARBA00048011"/>
    </source>
</evidence>
<evidence type="ECO:0000256" key="37">
    <source>
        <dbReference type="ARBA" id="ARBA00048869"/>
    </source>
</evidence>
<dbReference type="AlphaFoldDB" id="A0A2B4RNJ3"/>
<evidence type="ECO:0000256" key="43">
    <source>
        <dbReference type="SAM" id="Phobius"/>
    </source>
</evidence>
<evidence type="ECO:0000256" key="30">
    <source>
        <dbReference type="ARBA" id="ARBA00048362"/>
    </source>
</evidence>
<evidence type="ECO:0000256" key="36">
    <source>
        <dbReference type="ARBA" id="ARBA00048699"/>
    </source>
</evidence>
<comment type="catalytic activity">
    <reaction evidence="22">
        <text>1,3-dihexadecanoyl-2-(9Z-octadecenoyl)glycerol + H2O = 1-hexadecanoyl-2-(9Z-octadecenoyl)-glycerol + hexadecanoate + H(+)</text>
        <dbReference type="Rhea" id="RHEA:40979"/>
        <dbReference type="ChEBI" id="CHEBI:7896"/>
        <dbReference type="ChEBI" id="CHEBI:15377"/>
        <dbReference type="ChEBI" id="CHEBI:15378"/>
        <dbReference type="ChEBI" id="CHEBI:75585"/>
        <dbReference type="ChEBI" id="CHEBI:75688"/>
    </reaction>
    <physiologicalReaction direction="left-to-right" evidence="22">
        <dbReference type="Rhea" id="RHEA:40980"/>
    </physiologicalReaction>
</comment>
<dbReference type="GO" id="GO:0004806">
    <property type="term" value="F:triacylglycerol lipase activity"/>
    <property type="evidence" value="ECO:0007669"/>
    <property type="project" value="UniProtKB-EC"/>
</dbReference>
<feature type="transmembrane region" description="Helical" evidence="43">
    <location>
        <begin position="549"/>
        <end position="570"/>
    </location>
</feature>
<evidence type="ECO:0000256" key="40">
    <source>
        <dbReference type="ARBA" id="ARBA00049363"/>
    </source>
</evidence>
<comment type="catalytic activity">
    <reaction evidence="33">
        <text>a 1-acyl-sn-glycero-3-phosphocholine + H2O = sn-glycerol 3-phosphocholine + a fatty acid + H(+)</text>
        <dbReference type="Rhea" id="RHEA:15177"/>
        <dbReference type="ChEBI" id="CHEBI:15377"/>
        <dbReference type="ChEBI" id="CHEBI:15378"/>
        <dbReference type="ChEBI" id="CHEBI:16870"/>
        <dbReference type="ChEBI" id="CHEBI:28868"/>
        <dbReference type="ChEBI" id="CHEBI:58168"/>
        <dbReference type="EC" id="3.1.1.5"/>
    </reaction>
    <physiologicalReaction direction="left-to-right" evidence="33">
        <dbReference type="Rhea" id="RHEA:15178"/>
    </physiologicalReaction>
</comment>
<comment type="catalytic activity">
    <reaction evidence="14">
        <text>1-hexadecanoyl-2-(9Z,12Z-octadecadienoyl)-sn-glycero-3-phosphocholine + H2O = (9Z,12Z)-octadecadienoate + 1-hexadecanoyl-sn-glycero-3-phosphocholine + H(+)</text>
        <dbReference type="Rhea" id="RHEA:40811"/>
        <dbReference type="ChEBI" id="CHEBI:15377"/>
        <dbReference type="ChEBI" id="CHEBI:15378"/>
        <dbReference type="ChEBI" id="CHEBI:30245"/>
        <dbReference type="ChEBI" id="CHEBI:72998"/>
        <dbReference type="ChEBI" id="CHEBI:73002"/>
    </reaction>
    <physiologicalReaction direction="left-to-right" evidence="14">
        <dbReference type="Rhea" id="RHEA:40812"/>
    </physiologicalReaction>
</comment>
<comment type="catalytic activity">
    <reaction evidence="31">
        <text>1-octadecanoyl-2-(9Z,12Z)-octadecadienoyl-sn-glycerol + H2O = 1-octadecanoyl-sn-glycerol + (9Z,12Z)-octadecadienoate + H(+)</text>
        <dbReference type="Rhea" id="RHEA:40927"/>
        <dbReference type="ChEBI" id="CHEBI:15377"/>
        <dbReference type="ChEBI" id="CHEBI:15378"/>
        <dbReference type="ChEBI" id="CHEBI:30245"/>
        <dbReference type="ChEBI" id="CHEBI:75550"/>
        <dbReference type="ChEBI" id="CHEBI:77097"/>
    </reaction>
    <physiologicalReaction direction="left-to-right" evidence="31">
        <dbReference type="Rhea" id="RHEA:40928"/>
    </physiologicalReaction>
</comment>
<evidence type="ECO:0000256" key="26">
    <source>
        <dbReference type="ARBA" id="ARBA00048015"/>
    </source>
</evidence>
<evidence type="ECO:0000256" key="22">
    <source>
        <dbReference type="ARBA" id="ARBA00047363"/>
    </source>
</evidence>
<feature type="chain" id="PRO_5012473779" description="Phospholipase B1, membrane-associated" evidence="44">
    <location>
        <begin position="26"/>
        <end position="595"/>
    </location>
</feature>
<dbReference type="EMBL" id="LSMT01000414">
    <property type="protein sequence ID" value="PFX18373.1"/>
    <property type="molecule type" value="Genomic_DNA"/>
</dbReference>
<comment type="subcellular location">
    <subcellularLocation>
        <location evidence="1">Apical cell membrane</location>
        <topology evidence="1">Single-pass type I membrane protein</topology>
    </subcellularLocation>
</comment>
<evidence type="ECO:0000256" key="38">
    <source>
        <dbReference type="ARBA" id="ARBA00048872"/>
    </source>
</evidence>
<dbReference type="STRING" id="50429.A0A2B4RNJ3"/>
<evidence type="ECO:0000256" key="42">
    <source>
        <dbReference type="ARBA" id="ARBA00049461"/>
    </source>
</evidence>
<evidence type="ECO:0000256" key="13">
    <source>
        <dbReference type="ARBA" id="ARBA00023369"/>
    </source>
</evidence>
<dbReference type="InterPro" id="IPR036514">
    <property type="entry name" value="SGNH_hydro_sf"/>
</dbReference>
<evidence type="ECO:0000256" key="12">
    <source>
        <dbReference type="ARBA" id="ARBA00023180"/>
    </source>
</evidence>
<evidence type="ECO:0000256" key="10">
    <source>
        <dbReference type="ARBA" id="ARBA00023098"/>
    </source>
</evidence>
<evidence type="ECO:0000256" key="24">
    <source>
        <dbReference type="ARBA" id="ARBA00047459"/>
    </source>
</evidence>
<comment type="catalytic activity">
    <reaction evidence="34">
        <text>1-hexadecanoyl-2-(9Z-octadecenoyl)-sn-glycero-3-phosphoethanolamine + H2O = 1-hexadecanoyl-sn-glycero-3-phosphoethanolamine + (9Z)-octadecenoate + H(+)</text>
        <dbReference type="Rhea" id="RHEA:40911"/>
        <dbReference type="ChEBI" id="CHEBI:15377"/>
        <dbReference type="ChEBI" id="CHEBI:15378"/>
        <dbReference type="ChEBI" id="CHEBI:30823"/>
        <dbReference type="ChEBI" id="CHEBI:73004"/>
        <dbReference type="ChEBI" id="CHEBI:73007"/>
    </reaction>
    <physiologicalReaction direction="left-to-right" evidence="34">
        <dbReference type="Rhea" id="RHEA:40912"/>
    </physiologicalReaction>
</comment>
<dbReference type="InterPro" id="IPR007110">
    <property type="entry name" value="Ig-like_dom"/>
</dbReference>
<evidence type="ECO:0000256" key="3">
    <source>
        <dbReference type="ARBA" id="ARBA00015133"/>
    </source>
</evidence>
<comment type="catalytic activity">
    <reaction evidence="15">
        <text>a 1,2-diacyl-sn-glycero-3-phosphocholine + H2O = a 1-acyl-sn-glycero-3-phosphocholine + a fatty acid + H(+)</text>
        <dbReference type="Rhea" id="RHEA:15801"/>
        <dbReference type="ChEBI" id="CHEBI:15377"/>
        <dbReference type="ChEBI" id="CHEBI:15378"/>
        <dbReference type="ChEBI" id="CHEBI:28868"/>
        <dbReference type="ChEBI" id="CHEBI:57643"/>
        <dbReference type="ChEBI" id="CHEBI:58168"/>
        <dbReference type="EC" id="3.1.1.4"/>
    </reaction>
    <physiologicalReaction direction="left-to-right" evidence="15">
        <dbReference type="Rhea" id="RHEA:15802"/>
    </physiologicalReaction>
</comment>
<comment type="catalytic activity">
    <reaction evidence="36">
        <text>1-hexadecanoyl-2-(9Z-octadecenoyl)-sn-glycero-3-phosphocholine + H2O = 1-hexadecanoyl-sn-glycero-3-phosphocholine + (9Z)-octadecenoate + H(+)</text>
        <dbReference type="Rhea" id="RHEA:38779"/>
        <dbReference type="ChEBI" id="CHEBI:15377"/>
        <dbReference type="ChEBI" id="CHEBI:15378"/>
        <dbReference type="ChEBI" id="CHEBI:30823"/>
        <dbReference type="ChEBI" id="CHEBI:72998"/>
        <dbReference type="ChEBI" id="CHEBI:73001"/>
    </reaction>
    <physiologicalReaction direction="left-to-right" evidence="36">
        <dbReference type="Rhea" id="RHEA:38780"/>
    </physiologicalReaction>
</comment>
<dbReference type="PANTHER" id="PTHR21325:SF31">
    <property type="entry name" value="GH22081P-RELATED"/>
    <property type="match status" value="1"/>
</dbReference>
<protein>
    <recommendedName>
        <fullName evidence="3">Phospholipase B1, membrane-associated</fullName>
    </recommendedName>
    <alternativeName>
        <fullName evidence="16">Lysophospholipase</fullName>
    </alternativeName>
    <alternativeName>
        <fullName evidence="17">Phospholipase A2</fullName>
    </alternativeName>
    <alternativeName>
        <fullName evidence="19">Phospholipase B/lipase</fullName>
    </alternativeName>
    <alternativeName>
        <fullName evidence="18">Triacylglycerol lipase</fullName>
    </alternativeName>
</protein>
<evidence type="ECO:0000256" key="34">
    <source>
        <dbReference type="ARBA" id="ARBA00048613"/>
    </source>
</evidence>
<dbReference type="SUPFAM" id="SSF52266">
    <property type="entry name" value="SGNH hydrolase"/>
    <property type="match status" value="1"/>
</dbReference>
<evidence type="ECO:0000256" key="32">
    <source>
        <dbReference type="ARBA" id="ARBA00048386"/>
    </source>
</evidence>
<sequence>MASQLNAWKLAVLNAFLLINGLVCTSSLTTTNSTSVKVGYLWEDPKQENVHTSEVVMDKKHTRSILRLICEIYPGLPSEGKYWDMKDELVRWQKTGPKVEDVKSVRYWSDDMTKTAISFSNITLDILGSYSCIYGDVSATIDVLVADAETAKILKTPENVIELHTCISYMKDKSGISGWRDEQNLLQPIGTKENCPVVQNSQHAATTVHQLYASDFKVIAAMGDSFTVGQGARATSVNGFFLDHKDFSWSVGGANYLNQTITVPNIIRQFSPSLKGASAKVSQDANSFVDDLNVAFPGASASGLENQARDLVSRMKAMKGIDFKNDWKLLTVWIGTDDLCQVCKNEDKFGAASFIKYMMRTLNYLRNEVPRLFVNLVPPMDISPLYKLHQANTKSCQILGWSSCPCLREGATERAKITKAVKQDKKLLEELVNSGIYDTKDNFAVVIQPALQVLPRNQDGDFVKSFFGVDCLHFSVQGHAAAAFALWNNMLEPFGSKTKQWGDQETLKCPSKDKPFLYTKVNSKTVTTTFADDDNDDDDDLSSGDFPPAAAVAVAVSLTAVVVIVVVMVWRGRKSRRRPEASRLLFASGPHKPRI</sequence>
<dbReference type="InterPro" id="IPR038885">
    <property type="entry name" value="PLB1"/>
</dbReference>
<evidence type="ECO:0000256" key="16">
    <source>
        <dbReference type="ARBA" id="ARBA00029723"/>
    </source>
</evidence>
<evidence type="ECO:0000256" key="14">
    <source>
        <dbReference type="ARBA" id="ARBA00023408"/>
    </source>
</evidence>
<dbReference type="GO" id="GO:0016324">
    <property type="term" value="C:apical plasma membrane"/>
    <property type="evidence" value="ECO:0007669"/>
    <property type="project" value="UniProtKB-SubCell"/>
</dbReference>
<keyword evidence="11 43" id="KW-0472">Membrane</keyword>
<comment type="catalytic activity">
    <reaction evidence="29">
        <text>1,2-dihexadecanoyl-sn-glycero-3-phosphocholine + H2O = 1-hexadecanoyl-sn-glycero-3-phosphocholine + hexadecanoate + H(+)</text>
        <dbReference type="Rhea" id="RHEA:41223"/>
        <dbReference type="ChEBI" id="CHEBI:7896"/>
        <dbReference type="ChEBI" id="CHEBI:15377"/>
        <dbReference type="ChEBI" id="CHEBI:15378"/>
        <dbReference type="ChEBI" id="CHEBI:72998"/>
        <dbReference type="ChEBI" id="CHEBI:72999"/>
    </reaction>
    <physiologicalReaction direction="left-to-right" evidence="29">
        <dbReference type="Rhea" id="RHEA:41224"/>
    </physiologicalReaction>
</comment>
<comment type="catalytic activity">
    <reaction evidence="37">
        <text>1,3-dihexadecanoyl-2-(9Z-octadecenoyl)glycerol + H2O = 1,3-dihexadecanoylglycerol + (9Z)-octadecenoate + H(+)</text>
        <dbReference type="Rhea" id="RHEA:40983"/>
        <dbReference type="ChEBI" id="CHEBI:15377"/>
        <dbReference type="ChEBI" id="CHEBI:15378"/>
        <dbReference type="ChEBI" id="CHEBI:30823"/>
        <dbReference type="ChEBI" id="CHEBI:75688"/>
        <dbReference type="ChEBI" id="CHEBI:77619"/>
    </reaction>
    <physiologicalReaction direction="left-to-right" evidence="37">
        <dbReference type="Rhea" id="RHEA:40984"/>
    </physiologicalReaction>
</comment>
<dbReference type="PANTHER" id="PTHR21325">
    <property type="entry name" value="PHOSPHOLIPASE B, PLB1"/>
    <property type="match status" value="1"/>
</dbReference>
<evidence type="ECO:0000256" key="4">
    <source>
        <dbReference type="ARBA" id="ARBA00022475"/>
    </source>
</evidence>
<evidence type="ECO:0000256" key="6">
    <source>
        <dbReference type="ARBA" id="ARBA00022729"/>
    </source>
</evidence>
<evidence type="ECO:0000256" key="17">
    <source>
        <dbReference type="ARBA" id="ARBA00031182"/>
    </source>
</evidence>
<accession>A0A2B4RNJ3</accession>
<evidence type="ECO:0000256" key="2">
    <source>
        <dbReference type="ARBA" id="ARBA00009979"/>
    </source>
</evidence>
<dbReference type="GO" id="GO:0004623">
    <property type="term" value="F:phospholipase A2 activity"/>
    <property type="evidence" value="ECO:0007669"/>
    <property type="project" value="UniProtKB-EC"/>
</dbReference>
<proteinExistence type="inferred from homology"/>
<comment type="catalytic activity">
    <reaction evidence="39">
        <text>1-hexadecanoyl-2-(9Z)-octadecenoyl-3-octadecanoyl-sn-glycerol + H2O = 1-hexadecanoyl-3-octadecanoyl-sn-glycerol + (9Z)-octadecenoate + H(+)</text>
        <dbReference type="Rhea" id="RHEA:41103"/>
        <dbReference type="ChEBI" id="CHEBI:15377"/>
        <dbReference type="ChEBI" id="CHEBI:15378"/>
        <dbReference type="ChEBI" id="CHEBI:30823"/>
        <dbReference type="ChEBI" id="CHEBI:77623"/>
        <dbReference type="ChEBI" id="CHEBI:77624"/>
    </reaction>
    <physiologicalReaction direction="left-to-right" evidence="39">
        <dbReference type="Rhea" id="RHEA:41104"/>
    </physiologicalReaction>
</comment>
<dbReference type="FunFam" id="3.40.50.1110:FF:000005">
    <property type="entry name" value="Phospholipase B1"/>
    <property type="match status" value="1"/>
</dbReference>
<dbReference type="Proteomes" id="UP000225706">
    <property type="component" value="Unassembled WGS sequence"/>
</dbReference>
<reference evidence="47" key="1">
    <citation type="journal article" date="2017" name="bioRxiv">
        <title>Comparative analysis of the genomes of Stylophora pistillata and Acropora digitifera provides evidence for extensive differences between species of corals.</title>
        <authorList>
            <person name="Voolstra C.R."/>
            <person name="Li Y."/>
            <person name="Liew Y.J."/>
            <person name="Baumgarten S."/>
            <person name="Zoccola D."/>
            <person name="Flot J.-F."/>
            <person name="Tambutte S."/>
            <person name="Allemand D."/>
            <person name="Aranda M."/>
        </authorList>
    </citation>
    <scope>NUCLEOTIDE SEQUENCE [LARGE SCALE GENOMIC DNA]</scope>
</reference>
<comment type="catalytic activity">
    <reaction evidence="26">
        <text>1-hexadecanoyl-2-(9Z-octadecenoyl)-sn-glycero-3-phospho-(1'-sn-glycerol) + H2O = 1-hexadecanoyl-sn-glycero-3-phospho-(1'-sn-glycerol) + (9Z)-octadecenoate + H(+)</text>
        <dbReference type="Rhea" id="RHEA:40919"/>
        <dbReference type="ChEBI" id="CHEBI:15377"/>
        <dbReference type="ChEBI" id="CHEBI:15378"/>
        <dbReference type="ChEBI" id="CHEBI:30823"/>
        <dbReference type="ChEBI" id="CHEBI:72841"/>
        <dbReference type="ChEBI" id="CHEBI:75158"/>
    </reaction>
    <physiologicalReaction direction="left-to-right" evidence="26">
        <dbReference type="Rhea" id="RHEA:40920"/>
    </physiologicalReaction>
</comment>
<comment type="catalytic activity">
    <reaction evidence="41">
        <text>1,3-di-(9Z-octadecenoyl)-glycerol + H2O = 1-(9Z-octadecenoyl)-glycerol + (9Z)-octadecenoate + H(+)</text>
        <dbReference type="Rhea" id="RHEA:39939"/>
        <dbReference type="ChEBI" id="CHEBI:15377"/>
        <dbReference type="ChEBI" id="CHEBI:15378"/>
        <dbReference type="ChEBI" id="CHEBI:30823"/>
        <dbReference type="ChEBI" id="CHEBI:75342"/>
        <dbReference type="ChEBI" id="CHEBI:75735"/>
    </reaction>
    <physiologicalReaction direction="left-to-right" evidence="41">
        <dbReference type="Rhea" id="RHEA:39940"/>
    </physiologicalReaction>
</comment>
<dbReference type="Gene3D" id="3.40.50.1110">
    <property type="entry name" value="SGNH hydrolase"/>
    <property type="match status" value="1"/>
</dbReference>
<comment type="caution">
    <text evidence="46">The sequence shown here is derived from an EMBL/GenBank/DDBJ whole genome shotgun (WGS) entry which is preliminary data.</text>
</comment>
<feature type="domain" description="Ig-like" evidence="45">
    <location>
        <begin position="45"/>
        <end position="142"/>
    </location>
</feature>
<evidence type="ECO:0000256" key="41">
    <source>
        <dbReference type="ARBA" id="ARBA00049372"/>
    </source>
</evidence>
<name>A0A2B4RNJ3_STYPI</name>
<evidence type="ECO:0000256" key="29">
    <source>
        <dbReference type="ARBA" id="ARBA00048227"/>
    </source>
</evidence>
<evidence type="ECO:0000313" key="46">
    <source>
        <dbReference type="EMBL" id="PFX18373.1"/>
    </source>
</evidence>
<evidence type="ECO:0000256" key="18">
    <source>
        <dbReference type="ARBA" id="ARBA00031485"/>
    </source>
</evidence>
<evidence type="ECO:0000256" key="9">
    <source>
        <dbReference type="ARBA" id="ARBA00022989"/>
    </source>
</evidence>
<evidence type="ECO:0000256" key="20">
    <source>
        <dbReference type="ARBA" id="ARBA00045916"/>
    </source>
</evidence>
<comment type="catalytic activity">
    <reaction evidence="25">
        <text>2,3-di-(9Z)-octadecenoyl-sn-glycerol + H2O = 3-(9Z-octadecenoyl)-sn-glycerol + (9Z)-octadecenoate + H(+)</text>
        <dbReference type="Rhea" id="RHEA:42604"/>
        <dbReference type="ChEBI" id="CHEBI:15377"/>
        <dbReference type="ChEBI" id="CHEBI:15378"/>
        <dbReference type="ChEBI" id="CHEBI:30823"/>
        <dbReference type="ChEBI" id="CHEBI:75824"/>
        <dbReference type="ChEBI" id="CHEBI:75938"/>
    </reaction>
    <physiologicalReaction direction="left-to-right" evidence="25">
        <dbReference type="Rhea" id="RHEA:42605"/>
    </physiologicalReaction>
</comment>
<keyword evidence="47" id="KW-1185">Reference proteome</keyword>
<comment type="function">
    <text evidence="20">Calcium-independent membrane-associated phospholipase that catalyzes complete diacylation of phospholipids by hydrolyzing both sn-1 and sn-2 fatty acyl chains attached to the glycerol backbone (phospholipase B activity). Has dual phospholipase and lysophospholipase activities toward diacylphospholipids. Preferentially cleaves sn-2 ester bonds over sn-1 bonds. Acts as a lipase toward glycerolipid substrates. Hydrolyzes fatty acyl chains of diacylglycerols with preference for the sn-2 position and of triacylglycerols with not positional selectivity. May also hydrolyze long chain retinyl esters such as retinyl palmitate. May contribute to digestion of dietary phospholipids, glycerolipids and retinoids, facilitating lipid absorption at the brush border.</text>
</comment>
<evidence type="ECO:0000256" key="15">
    <source>
        <dbReference type="ARBA" id="ARBA00023422"/>
    </source>
</evidence>
<evidence type="ECO:0000256" key="21">
    <source>
        <dbReference type="ARBA" id="ARBA00047324"/>
    </source>
</evidence>
<comment type="catalytic activity">
    <reaction evidence="40">
        <text>1,2-dihexadecanoyl-sn-glycero-3-phosphocholine + 2 H2O = sn-glycerol 3-phosphocholine + 2 hexadecanoate + 2 H(+)</text>
        <dbReference type="Rhea" id="RHEA:40975"/>
        <dbReference type="ChEBI" id="CHEBI:7896"/>
        <dbReference type="ChEBI" id="CHEBI:15377"/>
        <dbReference type="ChEBI" id="CHEBI:15378"/>
        <dbReference type="ChEBI" id="CHEBI:16870"/>
        <dbReference type="ChEBI" id="CHEBI:72999"/>
    </reaction>
    <physiologicalReaction direction="left-to-right" evidence="40">
        <dbReference type="Rhea" id="RHEA:40976"/>
    </physiologicalReaction>
</comment>
<dbReference type="CDD" id="cd01824">
    <property type="entry name" value="Phospholipase_B_like"/>
    <property type="match status" value="1"/>
</dbReference>
<dbReference type="PROSITE" id="PS50835">
    <property type="entry name" value="IG_LIKE"/>
    <property type="match status" value="1"/>
</dbReference>
<dbReference type="OrthoDB" id="5962577at2759"/>
<comment type="catalytic activity">
    <reaction evidence="21">
        <text>1-hexadecanoyl-2-(9Z)-octadecenoyl-3-octadecanoyl-sn-glycerol + H2O = 2-(9Z-octadecenoyl)-3-octadecanoyl-sn-glycerol + hexadecanoate + H(+)</text>
        <dbReference type="Rhea" id="RHEA:41107"/>
        <dbReference type="ChEBI" id="CHEBI:7896"/>
        <dbReference type="ChEBI" id="CHEBI:15377"/>
        <dbReference type="ChEBI" id="CHEBI:15378"/>
        <dbReference type="ChEBI" id="CHEBI:75558"/>
        <dbReference type="ChEBI" id="CHEBI:77623"/>
    </reaction>
    <physiologicalReaction direction="left-to-right" evidence="21">
        <dbReference type="Rhea" id="RHEA:41108"/>
    </physiologicalReaction>
</comment>
<comment type="catalytic activity">
    <reaction evidence="28">
        <text>1,2-di-(9Z-octadecenoyl)-sn-glycero-3-phosphocholine + H2O = 1-(9Z-octadecenoyl)-sn-glycero-3-phosphocholine + (9Z)-octadecenoate + H(+)</text>
        <dbReference type="Rhea" id="RHEA:40923"/>
        <dbReference type="ChEBI" id="CHEBI:15377"/>
        <dbReference type="ChEBI" id="CHEBI:15378"/>
        <dbReference type="ChEBI" id="CHEBI:28610"/>
        <dbReference type="ChEBI" id="CHEBI:30823"/>
        <dbReference type="ChEBI" id="CHEBI:74669"/>
    </reaction>
    <physiologicalReaction direction="left-to-right" evidence="28">
        <dbReference type="Rhea" id="RHEA:40924"/>
    </physiologicalReaction>
</comment>
<comment type="catalytic activity">
    <reaction evidence="13">
        <text>a triacylglycerol + H2O = a diacylglycerol + a fatty acid + H(+)</text>
        <dbReference type="Rhea" id="RHEA:12044"/>
        <dbReference type="ChEBI" id="CHEBI:15377"/>
        <dbReference type="ChEBI" id="CHEBI:15378"/>
        <dbReference type="ChEBI" id="CHEBI:17855"/>
        <dbReference type="ChEBI" id="CHEBI:18035"/>
        <dbReference type="ChEBI" id="CHEBI:28868"/>
        <dbReference type="EC" id="3.1.1.3"/>
    </reaction>
    <physiologicalReaction direction="left-to-right" evidence="13">
        <dbReference type="Rhea" id="RHEA:12045"/>
    </physiologicalReaction>
</comment>
<comment type="catalytic activity">
    <reaction evidence="27">
        <text>a 1-O-alkyl-2-acyl-sn-glycero-3-phosphocholine + H2O = a 1-O-alkyl-sn-glycero-3-phosphocholine + a fatty acid + H(+)</text>
        <dbReference type="Rhea" id="RHEA:36231"/>
        <dbReference type="ChEBI" id="CHEBI:15377"/>
        <dbReference type="ChEBI" id="CHEBI:15378"/>
        <dbReference type="ChEBI" id="CHEBI:28868"/>
        <dbReference type="ChEBI" id="CHEBI:30909"/>
        <dbReference type="ChEBI" id="CHEBI:36702"/>
        <dbReference type="EC" id="3.1.1.4"/>
    </reaction>
    <physiologicalReaction direction="left-to-right" evidence="27">
        <dbReference type="Rhea" id="RHEA:36232"/>
    </physiologicalReaction>
</comment>
<evidence type="ECO:0000256" key="11">
    <source>
        <dbReference type="ARBA" id="ARBA00023136"/>
    </source>
</evidence>
<evidence type="ECO:0000256" key="44">
    <source>
        <dbReference type="SAM" id="SignalP"/>
    </source>
</evidence>
<dbReference type="InterPro" id="IPR035547">
    <property type="entry name" value="Phospholipase_B"/>
</dbReference>
<comment type="catalytic activity">
    <reaction evidence="24">
        <text>1-hexadecanoyl-2-(9Z)-octadecenoyl-3-octadecanoyl-sn-glycerol + H2O = 1-hexadecanoyl-2-(9Z-octadecenoyl)-sn-glycerol + octadecanoate + H(+)</text>
        <dbReference type="Rhea" id="RHEA:41111"/>
        <dbReference type="ChEBI" id="CHEBI:15377"/>
        <dbReference type="ChEBI" id="CHEBI:15378"/>
        <dbReference type="ChEBI" id="CHEBI:25629"/>
        <dbReference type="ChEBI" id="CHEBI:75466"/>
        <dbReference type="ChEBI" id="CHEBI:77623"/>
    </reaction>
    <physiologicalReaction direction="left-to-right" evidence="24">
        <dbReference type="Rhea" id="RHEA:41112"/>
    </physiologicalReaction>
</comment>
<comment type="catalytic activity">
    <reaction evidence="35">
        <text>1-hexadecanoyl-sn-glycero-3-phosphocholine + H2O = sn-glycerol 3-phosphocholine + hexadecanoate + H(+)</text>
        <dbReference type="Rhea" id="RHEA:40435"/>
        <dbReference type="ChEBI" id="CHEBI:7896"/>
        <dbReference type="ChEBI" id="CHEBI:15377"/>
        <dbReference type="ChEBI" id="CHEBI:15378"/>
        <dbReference type="ChEBI" id="CHEBI:16870"/>
        <dbReference type="ChEBI" id="CHEBI:72998"/>
    </reaction>
    <physiologicalReaction direction="left-to-right" evidence="35">
        <dbReference type="Rhea" id="RHEA:40436"/>
    </physiologicalReaction>
</comment>
<comment type="catalytic activity">
    <reaction evidence="23">
        <text>1-(9Z-octadecenoyl)-glycerol + H2O = glycerol + (9Z)-octadecenoate + H(+)</text>
        <dbReference type="Rhea" id="RHEA:38487"/>
        <dbReference type="ChEBI" id="CHEBI:15377"/>
        <dbReference type="ChEBI" id="CHEBI:15378"/>
        <dbReference type="ChEBI" id="CHEBI:17754"/>
        <dbReference type="ChEBI" id="CHEBI:30823"/>
        <dbReference type="ChEBI" id="CHEBI:75342"/>
    </reaction>
    <physiologicalReaction direction="left-to-right" evidence="23">
        <dbReference type="Rhea" id="RHEA:38488"/>
    </physiologicalReaction>
</comment>
<keyword evidence="10" id="KW-0443">Lipid metabolism</keyword>
<feature type="signal peptide" evidence="44">
    <location>
        <begin position="1"/>
        <end position="25"/>
    </location>
</feature>
<gene>
    <name evidence="46" type="primary">Plb1</name>
    <name evidence="46" type="ORF">AWC38_SpisGene17258</name>
</gene>
<dbReference type="Pfam" id="PF00657">
    <property type="entry name" value="Lipase_GDSL"/>
    <property type="match status" value="1"/>
</dbReference>
<evidence type="ECO:0000256" key="5">
    <source>
        <dbReference type="ARBA" id="ARBA00022692"/>
    </source>
</evidence>
<evidence type="ECO:0000256" key="19">
    <source>
        <dbReference type="ARBA" id="ARBA00033022"/>
    </source>
</evidence>
<evidence type="ECO:0000256" key="39">
    <source>
        <dbReference type="ARBA" id="ARBA00048939"/>
    </source>
</evidence>
<keyword evidence="12" id="KW-0325">Glycoprotein</keyword>
<keyword evidence="7" id="KW-0677">Repeat</keyword>
<evidence type="ECO:0000256" key="7">
    <source>
        <dbReference type="ARBA" id="ARBA00022737"/>
    </source>
</evidence>
<evidence type="ECO:0000256" key="1">
    <source>
        <dbReference type="ARBA" id="ARBA00004247"/>
    </source>
</evidence>
<dbReference type="GO" id="GO:0004622">
    <property type="term" value="F:phosphatidylcholine lysophospholipase activity"/>
    <property type="evidence" value="ECO:0007669"/>
    <property type="project" value="UniProtKB-EC"/>
</dbReference>
<keyword evidence="8" id="KW-0378">Hydrolase</keyword>